<sequence>MDVKTTILEQERIYEDFLIRIYNKSLDGLTEILNEISRFRRYAWFYSDLHQINSLKLNINSIQEKYDFDIETIVNKIKQQREITKDTFKQYEKEEYLNKFLNEIDNFINKISDKLFLLSIFLSIGLYNSIDTIIALFTGSGVLGIDPIQRGLIINNTASEIMFKDKLEDLDQKFTFIINYIRTNKKQELDHLNLYFNIFKNNLSH</sequence>
<dbReference type="EMBL" id="CAJOBB010002626">
    <property type="protein sequence ID" value="CAF3985182.1"/>
    <property type="molecule type" value="Genomic_DNA"/>
</dbReference>
<dbReference type="Proteomes" id="UP000663845">
    <property type="component" value="Unassembled WGS sequence"/>
</dbReference>
<accession>A0A813Y6B2</accession>
<proteinExistence type="predicted"/>
<reference evidence="2" key="1">
    <citation type="submission" date="2021-02" db="EMBL/GenBank/DDBJ databases">
        <authorList>
            <person name="Nowell W R."/>
        </authorList>
    </citation>
    <scope>NUCLEOTIDE SEQUENCE</scope>
</reference>
<gene>
    <name evidence="1" type="ORF">IZO911_LOCUS8442</name>
    <name evidence="2" type="ORF">JYZ213_LOCUS9284</name>
    <name evidence="3" type="ORF">KXQ929_LOCUS27577</name>
    <name evidence="4" type="ORF">OXD698_LOCUS36956</name>
</gene>
<evidence type="ECO:0000313" key="4">
    <source>
        <dbReference type="EMBL" id="CAF4129884.1"/>
    </source>
</evidence>
<comment type="caution">
    <text evidence="2">The sequence shown here is derived from an EMBL/GenBank/DDBJ whole genome shotgun (WGS) entry which is preliminary data.</text>
</comment>
<organism evidence="2 5">
    <name type="scientific">Adineta steineri</name>
    <dbReference type="NCBI Taxonomy" id="433720"/>
    <lineage>
        <taxon>Eukaryota</taxon>
        <taxon>Metazoa</taxon>
        <taxon>Spiralia</taxon>
        <taxon>Gnathifera</taxon>
        <taxon>Rotifera</taxon>
        <taxon>Eurotatoria</taxon>
        <taxon>Bdelloidea</taxon>
        <taxon>Adinetida</taxon>
        <taxon>Adinetidae</taxon>
        <taxon>Adineta</taxon>
    </lineage>
</organism>
<evidence type="ECO:0000313" key="2">
    <source>
        <dbReference type="EMBL" id="CAF0877116.1"/>
    </source>
</evidence>
<evidence type="ECO:0000313" key="1">
    <source>
        <dbReference type="EMBL" id="CAF0829346.1"/>
    </source>
</evidence>
<dbReference type="EMBL" id="CAJNOE010000057">
    <property type="protein sequence ID" value="CAF0829346.1"/>
    <property type="molecule type" value="Genomic_DNA"/>
</dbReference>
<name>A0A813Y6B2_9BILA</name>
<dbReference type="Proteomes" id="UP000663860">
    <property type="component" value="Unassembled WGS sequence"/>
</dbReference>
<dbReference type="Proteomes" id="UP000663844">
    <property type="component" value="Unassembled WGS sequence"/>
</dbReference>
<protein>
    <submittedName>
        <fullName evidence="2">Uncharacterized protein</fullName>
    </submittedName>
</protein>
<dbReference type="Proteomes" id="UP000663868">
    <property type="component" value="Unassembled WGS sequence"/>
</dbReference>
<evidence type="ECO:0000313" key="3">
    <source>
        <dbReference type="EMBL" id="CAF3985182.1"/>
    </source>
</evidence>
<dbReference type="AlphaFoldDB" id="A0A813Y6B2"/>
<dbReference type="EMBL" id="CAJNOG010000065">
    <property type="protein sequence ID" value="CAF0877116.1"/>
    <property type="molecule type" value="Genomic_DNA"/>
</dbReference>
<dbReference type="EMBL" id="CAJOAZ010006299">
    <property type="protein sequence ID" value="CAF4129884.1"/>
    <property type="molecule type" value="Genomic_DNA"/>
</dbReference>
<evidence type="ECO:0000313" key="5">
    <source>
        <dbReference type="Proteomes" id="UP000663845"/>
    </source>
</evidence>